<gene>
    <name evidence="1" type="ORF">EDC27_0181</name>
</gene>
<sequence>MGQCIYCGKPAGFLKKKHKKCEQQHEKGKSEIISLVGKIGAAGGDLHQLERSIERVASMSFIDKNTLKSLLVSGWERAVNIAFDDGLLSEKEESALIELKEHFALPEEILDKNGAYSKLEKGAVLRDIMNGTLPERIKIDVSLPFNFQKTEKVVWVFQGVNYYEEKTRTRYVGGSQGFSIRIAKGLYYRTGAFKGERVQTSETVYADTGLLGITNKHIYFAGSVKRFRIAYNKIVTFEPFSDGIGIQRDAQTVRPQLFETGDGWFTYNLIRNLAQL</sequence>
<dbReference type="RefSeq" id="WP_123288734.1">
    <property type="nucleotide sequence ID" value="NZ_RJVA01000009.1"/>
</dbReference>
<dbReference type="Proteomes" id="UP000276223">
    <property type="component" value="Unassembled WGS sequence"/>
</dbReference>
<organism evidence="1 2">
    <name type="scientific">Desulfosoma caldarium</name>
    <dbReference type="NCBI Taxonomy" id="610254"/>
    <lineage>
        <taxon>Bacteria</taxon>
        <taxon>Pseudomonadati</taxon>
        <taxon>Thermodesulfobacteriota</taxon>
        <taxon>Syntrophobacteria</taxon>
        <taxon>Syntrophobacterales</taxon>
        <taxon>Syntrophobacteraceae</taxon>
        <taxon>Desulfosoma</taxon>
    </lineage>
</organism>
<proteinExistence type="predicted"/>
<evidence type="ECO:0000313" key="2">
    <source>
        <dbReference type="Proteomes" id="UP000276223"/>
    </source>
</evidence>
<dbReference type="EMBL" id="RJVA01000009">
    <property type="protein sequence ID" value="ROR02934.1"/>
    <property type="molecule type" value="Genomic_DNA"/>
</dbReference>
<name>A0A3N1VJE9_9BACT</name>
<evidence type="ECO:0000313" key="1">
    <source>
        <dbReference type="EMBL" id="ROR02934.1"/>
    </source>
</evidence>
<dbReference type="AlphaFoldDB" id="A0A3N1VJE9"/>
<keyword evidence="2" id="KW-1185">Reference proteome</keyword>
<accession>A0A3N1VJE9</accession>
<reference evidence="1 2" key="1">
    <citation type="submission" date="2018-11" db="EMBL/GenBank/DDBJ databases">
        <title>Genomic Encyclopedia of Type Strains, Phase IV (KMG-IV): sequencing the most valuable type-strain genomes for metagenomic binning, comparative biology and taxonomic classification.</title>
        <authorList>
            <person name="Goeker M."/>
        </authorList>
    </citation>
    <scope>NUCLEOTIDE SEQUENCE [LARGE SCALE GENOMIC DNA]</scope>
    <source>
        <strain evidence="1 2">DSM 22027</strain>
    </source>
</reference>
<comment type="caution">
    <text evidence="1">The sequence shown here is derived from an EMBL/GenBank/DDBJ whole genome shotgun (WGS) entry which is preliminary data.</text>
</comment>
<protein>
    <submittedName>
        <fullName evidence="1">Uncharacterized protein</fullName>
    </submittedName>
</protein>
<dbReference type="OrthoDB" id="1026409at2"/>